<evidence type="ECO:0000256" key="2">
    <source>
        <dbReference type="ARBA" id="ARBA00008531"/>
    </source>
</evidence>
<dbReference type="GO" id="GO:0044781">
    <property type="term" value="P:bacterial-type flagellum organization"/>
    <property type="evidence" value="ECO:0007669"/>
    <property type="project" value="UniProtKB-UniRule"/>
</dbReference>
<evidence type="ECO:0000256" key="5">
    <source>
        <dbReference type="ARBA" id="ARBA00022475"/>
    </source>
</evidence>
<evidence type="ECO:0000256" key="11">
    <source>
        <dbReference type="ARBA" id="ARBA00023225"/>
    </source>
</evidence>
<keyword evidence="17" id="KW-0966">Cell projection</keyword>
<dbReference type="GO" id="GO:0003924">
    <property type="term" value="F:GTPase activity"/>
    <property type="evidence" value="ECO:0007669"/>
    <property type="project" value="UniProtKB-UniRule"/>
</dbReference>
<sequence>MASGLKLVRKELGPDALILSTRTVRNGKLGLLGKPTIEITAAIDTNWPREENTTIQEPAAAGRPTSPSRIFGRTGSKKKRINTTVGGDDIQLDYSGNETSDDLNSKEARQLLTMSPTPKRSSQSTADTALRNEVDELKGLVQQLAAQLADKPAYNEGEEQGQDTFNSALRDRLSQMKPVRDPVSELLHRHGIEGEPARTIAAVAAEQLTQDDLKDKGKIRRFALRAIESLVEVRPPAFQKTKAQSRIALIGPTGVGKTTTLAKLAAHYLGNHSNSVAMITIDTYRIAAVEQLKVYGEIMHLPVDVVISPDQLEEAITRHSDKSLILIDTAGRSPRDTLCIEELTSFLRPHLEIEKHLVLSAATRENELLDTIHHFEKVGIDKTIFTKVDECMRTGVILNVQLQHQAPLSYITNGQRVPEDLLQITKRSVAELIMSHHEGIAHD</sequence>
<keyword evidence="10" id="KW-0472">Membrane</keyword>
<keyword evidence="7" id="KW-1005">Bacterial flagellum biogenesis</keyword>
<dbReference type="GO" id="GO:0006614">
    <property type="term" value="P:SRP-dependent cotranslational protein targeting to membrane"/>
    <property type="evidence" value="ECO:0007669"/>
    <property type="project" value="UniProtKB-UniRule"/>
</dbReference>
<dbReference type="SMART" id="SM00962">
    <property type="entry name" value="SRP54"/>
    <property type="match status" value="1"/>
</dbReference>
<evidence type="ECO:0000256" key="8">
    <source>
        <dbReference type="ARBA" id="ARBA00022927"/>
    </source>
</evidence>
<protein>
    <recommendedName>
        <fullName evidence="3 13">Flagellar biosynthesis protein FlhF</fullName>
    </recommendedName>
</protein>
<accession>A0A1M7YDN1</accession>
<keyword evidence="6" id="KW-0547">Nucleotide-binding</keyword>
<comment type="subcellular location">
    <subcellularLocation>
        <location evidence="1">Cell membrane</location>
        <topology evidence="1">Peripheral membrane protein</topology>
        <orientation evidence="1">Cytoplasmic side</orientation>
    </subcellularLocation>
</comment>
<evidence type="ECO:0000256" key="10">
    <source>
        <dbReference type="ARBA" id="ARBA00023136"/>
    </source>
</evidence>
<dbReference type="Gene3D" id="1.20.120.1380">
    <property type="entry name" value="Flagellar FlhF biosynthesis protein, N domain"/>
    <property type="match status" value="1"/>
</dbReference>
<keyword evidence="17" id="KW-0969">Cilium</keyword>
<keyword evidence="4" id="KW-0813">Transport</keyword>
<keyword evidence="8" id="KW-0653">Protein transport</keyword>
<reference evidence="17 18" key="1">
    <citation type="submission" date="2016-12" db="EMBL/GenBank/DDBJ databases">
        <authorList>
            <person name="Song W.-J."/>
            <person name="Kurnit D.M."/>
        </authorList>
    </citation>
    <scope>NUCLEOTIDE SEQUENCE [LARGE SCALE GENOMIC DNA]</scope>
    <source>
        <strain evidence="17 18">DSM 18488</strain>
    </source>
</reference>
<dbReference type="Proteomes" id="UP000184603">
    <property type="component" value="Unassembled WGS sequence"/>
</dbReference>
<evidence type="ECO:0000256" key="3">
    <source>
        <dbReference type="ARBA" id="ARBA00014919"/>
    </source>
</evidence>
<evidence type="ECO:0000256" key="4">
    <source>
        <dbReference type="ARBA" id="ARBA00022448"/>
    </source>
</evidence>
<evidence type="ECO:0000256" key="7">
    <source>
        <dbReference type="ARBA" id="ARBA00022795"/>
    </source>
</evidence>
<dbReference type="InterPro" id="IPR003593">
    <property type="entry name" value="AAA+_ATPase"/>
</dbReference>
<comment type="similarity">
    <text evidence="2">Belongs to the GTP-binding SRP family.</text>
</comment>
<dbReference type="PANTHER" id="PTHR43134:SF3">
    <property type="entry name" value="FLAGELLAR BIOSYNTHESIS PROTEIN FLHF"/>
    <property type="match status" value="1"/>
</dbReference>
<evidence type="ECO:0000259" key="15">
    <source>
        <dbReference type="SMART" id="SM00382"/>
    </source>
</evidence>
<comment type="function">
    <text evidence="12">Necessary for flagellar biosynthesis. May be involved in translocation of the flagellum.</text>
</comment>
<dbReference type="FunFam" id="3.40.50.300:FF:000695">
    <property type="entry name" value="Flagellar biosynthesis regulator FlhF"/>
    <property type="match status" value="1"/>
</dbReference>
<keyword evidence="18" id="KW-1185">Reference proteome</keyword>
<evidence type="ECO:0000259" key="16">
    <source>
        <dbReference type="SMART" id="SM00962"/>
    </source>
</evidence>
<proteinExistence type="inferred from homology"/>
<gene>
    <name evidence="17" type="ORF">SAMN02745220_03624</name>
</gene>
<keyword evidence="11" id="KW-1006">Bacterial flagellum protein export</keyword>
<evidence type="ECO:0000256" key="6">
    <source>
        <dbReference type="ARBA" id="ARBA00022741"/>
    </source>
</evidence>
<dbReference type="GO" id="GO:0005886">
    <property type="term" value="C:plasma membrane"/>
    <property type="evidence" value="ECO:0007669"/>
    <property type="project" value="UniProtKB-SubCell"/>
</dbReference>
<evidence type="ECO:0000313" key="17">
    <source>
        <dbReference type="EMBL" id="SHO50742.1"/>
    </source>
</evidence>
<feature type="domain" description="SRP54-type proteins GTP-binding" evidence="16">
    <location>
        <begin position="244"/>
        <end position="435"/>
    </location>
</feature>
<evidence type="ECO:0000256" key="13">
    <source>
        <dbReference type="NCBIfam" id="TIGR03499"/>
    </source>
</evidence>
<dbReference type="Pfam" id="PF00448">
    <property type="entry name" value="SRP54"/>
    <property type="match status" value="1"/>
</dbReference>
<dbReference type="CDD" id="cd17873">
    <property type="entry name" value="FlhF"/>
    <property type="match status" value="1"/>
</dbReference>
<keyword evidence="17" id="KW-0282">Flagellum</keyword>
<name>A0A1M7YDN1_9BACT</name>
<dbReference type="InterPro" id="IPR047040">
    <property type="entry name" value="FlhF__GTPase_dom"/>
</dbReference>
<evidence type="ECO:0000256" key="14">
    <source>
        <dbReference type="SAM" id="MobiDB-lite"/>
    </source>
</evidence>
<dbReference type="NCBIfam" id="TIGR03499">
    <property type="entry name" value="FlhF"/>
    <property type="match status" value="1"/>
</dbReference>
<dbReference type="GO" id="GO:0005525">
    <property type="term" value="F:GTP binding"/>
    <property type="evidence" value="ECO:0007669"/>
    <property type="project" value="UniProtKB-UniRule"/>
</dbReference>
<dbReference type="GO" id="GO:0005047">
    <property type="term" value="F:signal recognition particle binding"/>
    <property type="evidence" value="ECO:0007669"/>
    <property type="project" value="TreeGrafter"/>
</dbReference>
<evidence type="ECO:0000256" key="12">
    <source>
        <dbReference type="ARBA" id="ARBA00025337"/>
    </source>
</evidence>
<dbReference type="EMBL" id="FRFE01000020">
    <property type="protein sequence ID" value="SHO50742.1"/>
    <property type="molecule type" value="Genomic_DNA"/>
</dbReference>
<dbReference type="Gene3D" id="3.40.50.300">
    <property type="entry name" value="P-loop containing nucleotide triphosphate hydrolases"/>
    <property type="match status" value="1"/>
</dbReference>
<evidence type="ECO:0000313" key="18">
    <source>
        <dbReference type="Proteomes" id="UP000184603"/>
    </source>
</evidence>
<keyword evidence="9" id="KW-0342">GTP-binding</keyword>
<keyword evidence="5" id="KW-1003">Cell membrane</keyword>
<dbReference type="SUPFAM" id="SSF52540">
    <property type="entry name" value="P-loop containing nucleoside triphosphate hydrolases"/>
    <property type="match status" value="1"/>
</dbReference>
<dbReference type="GO" id="GO:0015031">
    <property type="term" value="P:protein transport"/>
    <property type="evidence" value="ECO:0007669"/>
    <property type="project" value="UniProtKB-KW"/>
</dbReference>
<dbReference type="AlphaFoldDB" id="A0A1M7YDN1"/>
<dbReference type="STRING" id="1121416.SAMN02745220_03624"/>
<evidence type="ECO:0000256" key="1">
    <source>
        <dbReference type="ARBA" id="ARBA00004413"/>
    </source>
</evidence>
<organism evidence="17 18">
    <name type="scientific">Desulfopila aestuarii DSM 18488</name>
    <dbReference type="NCBI Taxonomy" id="1121416"/>
    <lineage>
        <taxon>Bacteria</taxon>
        <taxon>Pseudomonadati</taxon>
        <taxon>Thermodesulfobacteriota</taxon>
        <taxon>Desulfobulbia</taxon>
        <taxon>Desulfobulbales</taxon>
        <taxon>Desulfocapsaceae</taxon>
        <taxon>Desulfopila</taxon>
    </lineage>
</organism>
<evidence type="ECO:0000256" key="9">
    <source>
        <dbReference type="ARBA" id="ARBA00023134"/>
    </source>
</evidence>
<dbReference type="InterPro" id="IPR027417">
    <property type="entry name" value="P-loop_NTPase"/>
</dbReference>
<feature type="domain" description="AAA+ ATPase" evidence="15">
    <location>
        <begin position="243"/>
        <end position="379"/>
    </location>
</feature>
<dbReference type="SMART" id="SM00382">
    <property type="entry name" value="AAA"/>
    <property type="match status" value="1"/>
</dbReference>
<dbReference type="PANTHER" id="PTHR43134">
    <property type="entry name" value="SIGNAL RECOGNITION PARTICLE RECEPTOR SUBUNIT ALPHA"/>
    <property type="match status" value="1"/>
</dbReference>
<dbReference type="InterPro" id="IPR000897">
    <property type="entry name" value="SRP54_GTPase_dom"/>
</dbReference>
<dbReference type="InterPro" id="IPR020006">
    <property type="entry name" value="FlhF"/>
</dbReference>
<feature type="region of interest" description="Disordered" evidence="14">
    <location>
        <begin position="54"/>
        <end position="103"/>
    </location>
</feature>